<comment type="pathway">
    <text evidence="1 6">Cell wall biogenesis; peptidoglycan biosynthesis.</text>
</comment>
<feature type="active site" description="Nucleophile" evidence="6">
    <location>
        <position position="183"/>
    </location>
</feature>
<dbReference type="PANTHER" id="PTHR30582:SF33">
    <property type="entry name" value="EXPORTED PROTEIN"/>
    <property type="match status" value="1"/>
</dbReference>
<dbReference type="GO" id="GO:0018104">
    <property type="term" value="P:peptidoglycan-protein cross-linking"/>
    <property type="evidence" value="ECO:0007669"/>
    <property type="project" value="TreeGrafter"/>
</dbReference>
<evidence type="ECO:0000256" key="3">
    <source>
        <dbReference type="ARBA" id="ARBA00022960"/>
    </source>
</evidence>
<sequence length="208" mass="22450">MINGDLYVSRLVSMLSKRAIRARNPPCAQRERQDFVSSRSIPRLAIRAALCLVAFGSVIAGPAHAEPLWPGGPDVPGVPAIVPPAPAPAPPPAVAPCSEKARACLQLSTNNAWLMDNGKTTFGPSPMSHGRPGYETPPGVFRVAFKKPFHWSTLHNAPMEYAVFFNGDIAYHIGPTEEQSHGCIRLTPEGAKAHFDWLEPGDIVEVVE</sequence>
<gene>
    <name evidence="8" type="ORF">GCM10011591_07380</name>
</gene>
<evidence type="ECO:0000313" key="8">
    <source>
        <dbReference type="EMBL" id="GGK38245.1"/>
    </source>
</evidence>
<evidence type="ECO:0000256" key="4">
    <source>
        <dbReference type="ARBA" id="ARBA00022984"/>
    </source>
</evidence>
<proteinExistence type="predicted"/>
<dbReference type="Proteomes" id="UP000612956">
    <property type="component" value="Unassembled WGS sequence"/>
</dbReference>
<dbReference type="SUPFAM" id="SSF141523">
    <property type="entry name" value="L,D-transpeptidase catalytic domain-like"/>
    <property type="match status" value="1"/>
</dbReference>
<feature type="active site" description="Proton donor/acceptor" evidence="6">
    <location>
        <position position="172"/>
    </location>
</feature>
<feature type="domain" description="L,D-TPase catalytic" evidence="7">
    <location>
        <begin position="101"/>
        <end position="207"/>
    </location>
</feature>
<evidence type="ECO:0000256" key="1">
    <source>
        <dbReference type="ARBA" id="ARBA00004752"/>
    </source>
</evidence>
<dbReference type="GO" id="GO:0071972">
    <property type="term" value="F:peptidoglycan L,D-transpeptidase activity"/>
    <property type="evidence" value="ECO:0007669"/>
    <property type="project" value="TreeGrafter"/>
</dbReference>
<evidence type="ECO:0000313" key="9">
    <source>
        <dbReference type="Proteomes" id="UP000612956"/>
    </source>
</evidence>
<dbReference type="GO" id="GO:0071555">
    <property type="term" value="P:cell wall organization"/>
    <property type="evidence" value="ECO:0007669"/>
    <property type="project" value="UniProtKB-UniRule"/>
</dbReference>
<dbReference type="EMBL" id="BMMW01000001">
    <property type="protein sequence ID" value="GGK38245.1"/>
    <property type="molecule type" value="Genomic_DNA"/>
</dbReference>
<evidence type="ECO:0000256" key="2">
    <source>
        <dbReference type="ARBA" id="ARBA00022679"/>
    </source>
</evidence>
<dbReference type="PROSITE" id="PS52029">
    <property type="entry name" value="LD_TPASE"/>
    <property type="match status" value="1"/>
</dbReference>
<dbReference type="GO" id="GO:0008360">
    <property type="term" value="P:regulation of cell shape"/>
    <property type="evidence" value="ECO:0007669"/>
    <property type="project" value="UniProtKB-UniRule"/>
</dbReference>
<comment type="caution">
    <text evidence="8">The sequence shown here is derived from an EMBL/GenBank/DDBJ whole genome shotgun (WGS) entry which is preliminary data.</text>
</comment>
<protein>
    <recommendedName>
        <fullName evidence="7">L,D-TPase catalytic domain-containing protein</fullName>
    </recommendedName>
</protein>
<evidence type="ECO:0000259" key="7">
    <source>
        <dbReference type="PROSITE" id="PS52029"/>
    </source>
</evidence>
<name>A0A917Q9I5_9NOCA</name>
<dbReference type="PANTHER" id="PTHR30582">
    <property type="entry name" value="L,D-TRANSPEPTIDASE"/>
    <property type="match status" value="1"/>
</dbReference>
<keyword evidence="4 6" id="KW-0573">Peptidoglycan synthesis</keyword>
<dbReference type="CDD" id="cd16913">
    <property type="entry name" value="YkuD_like"/>
    <property type="match status" value="1"/>
</dbReference>
<organism evidence="8 9">
    <name type="scientific">Nocardia camponoti</name>
    <dbReference type="NCBI Taxonomy" id="1616106"/>
    <lineage>
        <taxon>Bacteria</taxon>
        <taxon>Bacillati</taxon>
        <taxon>Actinomycetota</taxon>
        <taxon>Actinomycetes</taxon>
        <taxon>Mycobacteriales</taxon>
        <taxon>Nocardiaceae</taxon>
        <taxon>Nocardia</taxon>
    </lineage>
</organism>
<dbReference type="InterPro" id="IPR050979">
    <property type="entry name" value="LD-transpeptidase"/>
</dbReference>
<dbReference type="Pfam" id="PF03734">
    <property type="entry name" value="YkuD"/>
    <property type="match status" value="1"/>
</dbReference>
<keyword evidence="2" id="KW-0808">Transferase</keyword>
<reference evidence="8" key="2">
    <citation type="submission" date="2020-09" db="EMBL/GenBank/DDBJ databases">
        <authorList>
            <person name="Sun Q."/>
            <person name="Zhou Y."/>
        </authorList>
    </citation>
    <scope>NUCLEOTIDE SEQUENCE</scope>
    <source>
        <strain evidence="8">CGMCC 4.7278</strain>
    </source>
</reference>
<evidence type="ECO:0000256" key="5">
    <source>
        <dbReference type="ARBA" id="ARBA00023316"/>
    </source>
</evidence>
<keyword evidence="5 6" id="KW-0961">Cell wall biogenesis/degradation</keyword>
<keyword evidence="3 6" id="KW-0133">Cell shape</keyword>
<evidence type="ECO:0000256" key="6">
    <source>
        <dbReference type="PROSITE-ProRule" id="PRU01373"/>
    </source>
</evidence>
<reference evidence="8" key="1">
    <citation type="journal article" date="2014" name="Int. J. Syst. Evol. Microbiol.">
        <title>Complete genome sequence of Corynebacterium casei LMG S-19264T (=DSM 44701T), isolated from a smear-ripened cheese.</title>
        <authorList>
            <consortium name="US DOE Joint Genome Institute (JGI-PGF)"/>
            <person name="Walter F."/>
            <person name="Albersmeier A."/>
            <person name="Kalinowski J."/>
            <person name="Ruckert C."/>
        </authorList>
    </citation>
    <scope>NUCLEOTIDE SEQUENCE</scope>
    <source>
        <strain evidence="8">CGMCC 4.7278</strain>
    </source>
</reference>
<dbReference type="InterPro" id="IPR005490">
    <property type="entry name" value="LD_TPept_cat_dom"/>
</dbReference>
<dbReference type="Gene3D" id="2.40.440.10">
    <property type="entry name" value="L,D-transpeptidase catalytic domain-like"/>
    <property type="match status" value="1"/>
</dbReference>
<dbReference type="AlphaFoldDB" id="A0A917Q9I5"/>
<dbReference type="GO" id="GO:0005576">
    <property type="term" value="C:extracellular region"/>
    <property type="evidence" value="ECO:0007669"/>
    <property type="project" value="TreeGrafter"/>
</dbReference>
<dbReference type="GO" id="GO:0016740">
    <property type="term" value="F:transferase activity"/>
    <property type="evidence" value="ECO:0007669"/>
    <property type="project" value="UniProtKB-KW"/>
</dbReference>
<accession>A0A917Q9I5</accession>
<dbReference type="InterPro" id="IPR038063">
    <property type="entry name" value="Transpep_catalytic_dom"/>
</dbReference>
<keyword evidence="9" id="KW-1185">Reference proteome</keyword>